<gene>
    <name evidence="4" type="ORF">GCM10011274_40350</name>
</gene>
<keyword evidence="2" id="KW-0418">Kinase</keyword>
<proteinExistence type="predicted"/>
<evidence type="ECO:0000256" key="1">
    <source>
        <dbReference type="ARBA" id="ARBA00022679"/>
    </source>
</evidence>
<feature type="domain" description="HipA-like C-terminal" evidence="3">
    <location>
        <begin position="166"/>
        <end position="328"/>
    </location>
</feature>
<organism evidence="4 5">
    <name type="scientific">Paraglaciecola chathamensis</name>
    <dbReference type="NCBI Taxonomy" id="368405"/>
    <lineage>
        <taxon>Bacteria</taxon>
        <taxon>Pseudomonadati</taxon>
        <taxon>Pseudomonadota</taxon>
        <taxon>Gammaproteobacteria</taxon>
        <taxon>Alteromonadales</taxon>
        <taxon>Alteromonadaceae</taxon>
        <taxon>Paraglaciecola</taxon>
    </lineage>
</organism>
<evidence type="ECO:0000313" key="5">
    <source>
        <dbReference type="Proteomes" id="UP000622604"/>
    </source>
</evidence>
<evidence type="ECO:0000256" key="2">
    <source>
        <dbReference type="ARBA" id="ARBA00022777"/>
    </source>
</evidence>
<dbReference type="Proteomes" id="UP000622604">
    <property type="component" value="Unassembled WGS sequence"/>
</dbReference>
<protein>
    <recommendedName>
        <fullName evidence="3">HipA-like C-terminal domain-containing protein</fullName>
    </recommendedName>
</protein>
<reference evidence="4" key="1">
    <citation type="journal article" date="2014" name="Int. J. Syst. Evol. Microbiol.">
        <title>Complete genome sequence of Corynebacterium casei LMG S-19264T (=DSM 44701T), isolated from a smear-ripened cheese.</title>
        <authorList>
            <consortium name="US DOE Joint Genome Institute (JGI-PGF)"/>
            <person name="Walter F."/>
            <person name="Albersmeier A."/>
            <person name="Kalinowski J."/>
            <person name="Ruckert C."/>
        </authorList>
    </citation>
    <scope>NUCLEOTIDE SEQUENCE</scope>
    <source>
        <strain evidence="4">KCTC 32337</strain>
    </source>
</reference>
<name>A0A8H9M5E3_9ALTE</name>
<evidence type="ECO:0000259" key="3">
    <source>
        <dbReference type="Pfam" id="PF07804"/>
    </source>
</evidence>
<comment type="caution">
    <text evidence="4">The sequence shown here is derived from an EMBL/GenBank/DDBJ whole genome shotgun (WGS) entry which is preliminary data.</text>
</comment>
<sequence>MNFIQVHKWVNSQQSYIYVGNLICEMSENNGAVSFHYEKEYTDYHGASLDPKNLNISNGRVFPQSHGNGVLPNYFYQFLPGQYASNQIARLVPEWDSFNDFQKLQFCSKHFGDHHAIQLNAHNSSQDNSIIHDKQQLKELVELITHFVPESSSKAIIDTPIFELCSLSGVRPKFEFTDESSGQRWIAKPNSNPFYDESKTRVITNMLSDVATIDTVESYLDDDMEIAIQSNFKHAFYSSHTSHKLLKLNAIPLDILKPESAQTLIYSDIADMIKEYSCNVKDDLAQLHRRAIFDAAINSTRNTLDNFYFVDIAINKWRLAPSFASLPNPNTSDKFDTPFTLRAASRSLFTPDQLFSLELGLSLGIAPEVANQNFFALEEALKQLPQLLEELGDENAQRIFDSVLSPYKSFNNAPSDDVSQTPEF</sequence>
<dbReference type="EMBL" id="BMZC01000014">
    <property type="protein sequence ID" value="GGZ78121.1"/>
    <property type="molecule type" value="Genomic_DNA"/>
</dbReference>
<dbReference type="AlphaFoldDB" id="A0A8H9M5E3"/>
<dbReference type="InterPro" id="IPR012893">
    <property type="entry name" value="HipA-like_C"/>
</dbReference>
<dbReference type="Pfam" id="PF07804">
    <property type="entry name" value="HipA_C"/>
    <property type="match status" value="1"/>
</dbReference>
<keyword evidence="1" id="KW-0808">Transferase</keyword>
<dbReference type="GO" id="GO:0016301">
    <property type="term" value="F:kinase activity"/>
    <property type="evidence" value="ECO:0007669"/>
    <property type="project" value="UniProtKB-KW"/>
</dbReference>
<evidence type="ECO:0000313" key="4">
    <source>
        <dbReference type="EMBL" id="GGZ78121.1"/>
    </source>
</evidence>
<accession>A0A8H9M5E3</accession>
<reference evidence="4" key="2">
    <citation type="submission" date="2020-09" db="EMBL/GenBank/DDBJ databases">
        <authorList>
            <person name="Sun Q."/>
            <person name="Kim S."/>
        </authorList>
    </citation>
    <scope>NUCLEOTIDE SEQUENCE</scope>
    <source>
        <strain evidence="4">KCTC 32337</strain>
    </source>
</reference>